<keyword evidence="1" id="KW-0812">Transmembrane</keyword>
<reference evidence="2" key="1">
    <citation type="journal article" date="2015" name="Nature">
        <title>Complex archaea that bridge the gap between prokaryotes and eukaryotes.</title>
        <authorList>
            <person name="Spang A."/>
            <person name="Saw J.H."/>
            <person name="Jorgensen S.L."/>
            <person name="Zaremba-Niedzwiedzka K."/>
            <person name="Martijn J."/>
            <person name="Lind A.E."/>
            <person name="van Eijk R."/>
            <person name="Schleper C."/>
            <person name="Guy L."/>
            <person name="Ettema T.J."/>
        </authorList>
    </citation>
    <scope>NUCLEOTIDE SEQUENCE</scope>
</reference>
<organism evidence="2">
    <name type="scientific">marine sediment metagenome</name>
    <dbReference type="NCBI Taxonomy" id="412755"/>
    <lineage>
        <taxon>unclassified sequences</taxon>
        <taxon>metagenomes</taxon>
        <taxon>ecological metagenomes</taxon>
    </lineage>
</organism>
<evidence type="ECO:0000256" key="1">
    <source>
        <dbReference type="SAM" id="Phobius"/>
    </source>
</evidence>
<comment type="caution">
    <text evidence="2">The sequence shown here is derived from an EMBL/GenBank/DDBJ whole genome shotgun (WGS) entry which is preliminary data.</text>
</comment>
<dbReference type="AlphaFoldDB" id="A0A0F9UIY9"/>
<accession>A0A0F9UIY9</accession>
<keyword evidence="1" id="KW-1133">Transmembrane helix</keyword>
<keyword evidence="1" id="KW-0472">Membrane</keyword>
<protein>
    <submittedName>
        <fullName evidence="2">Uncharacterized protein</fullName>
    </submittedName>
</protein>
<feature type="transmembrane region" description="Helical" evidence="1">
    <location>
        <begin position="51"/>
        <end position="70"/>
    </location>
</feature>
<dbReference type="EMBL" id="LAZR01000102">
    <property type="protein sequence ID" value="KKN91634.1"/>
    <property type="molecule type" value="Genomic_DNA"/>
</dbReference>
<feature type="transmembrane region" description="Helical" evidence="1">
    <location>
        <begin position="106"/>
        <end position="124"/>
    </location>
</feature>
<feature type="transmembrane region" description="Helical" evidence="1">
    <location>
        <begin position="25"/>
        <end position="45"/>
    </location>
</feature>
<gene>
    <name evidence="2" type="ORF">LCGC14_0217430</name>
</gene>
<evidence type="ECO:0000313" key="2">
    <source>
        <dbReference type="EMBL" id="KKN91634.1"/>
    </source>
</evidence>
<feature type="transmembrane region" description="Helical" evidence="1">
    <location>
        <begin position="82"/>
        <end position="100"/>
    </location>
</feature>
<proteinExistence type="predicted"/>
<name>A0A0F9UIY9_9ZZZZ</name>
<sequence length="139" mass="15751">MAPMTDARGALFADIWQSYRSLPGWVQIWVGVWLAPINMVSLFFLSEPRGLWIALLANIAMLLNLPVILHDRGFSKLMALPHLLPWTLLVLLLILARPQAVGVYDAYLWVLLATNVVSLVFDYPDAIKWLKGDRKAARR</sequence>